<dbReference type="Proteomes" id="UP000193380">
    <property type="component" value="Unassembled WGS sequence"/>
</dbReference>
<name>A0A060W289_ONCMY</name>
<organism evidence="1 2">
    <name type="scientific">Oncorhynchus mykiss</name>
    <name type="common">Rainbow trout</name>
    <name type="synonym">Salmo gairdneri</name>
    <dbReference type="NCBI Taxonomy" id="8022"/>
    <lineage>
        <taxon>Eukaryota</taxon>
        <taxon>Metazoa</taxon>
        <taxon>Chordata</taxon>
        <taxon>Craniata</taxon>
        <taxon>Vertebrata</taxon>
        <taxon>Euteleostomi</taxon>
        <taxon>Actinopterygii</taxon>
        <taxon>Neopterygii</taxon>
        <taxon>Teleostei</taxon>
        <taxon>Protacanthopterygii</taxon>
        <taxon>Salmoniformes</taxon>
        <taxon>Salmonidae</taxon>
        <taxon>Salmoninae</taxon>
        <taxon>Oncorhynchus</taxon>
    </lineage>
</organism>
<gene>
    <name evidence="1" type="ORF">GSONMT00065163001</name>
</gene>
<protein>
    <recommendedName>
        <fullName evidence="3">PiggyBac transposable element-derived protein domain-containing protein</fullName>
    </recommendedName>
</protein>
<dbReference type="PaxDb" id="8022-A0A060W289"/>
<reference evidence="1" key="2">
    <citation type="submission" date="2014-03" db="EMBL/GenBank/DDBJ databases">
        <authorList>
            <person name="Genoscope - CEA"/>
        </authorList>
    </citation>
    <scope>NUCLEOTIDE SEQUENCE</scope>
</reference>
<dbReference type="EMBL" id="FR904379">
    <property type="protein sequence ID" value="CDQ61393.1"/>
    <property type="molecule type" value="Genomic_DNA"/>
</dbReference>
<reference evidence="1" key="1">
    <citation type="journal article" date="2014" name="Nat. Commun.">
        <title>The rainbow trout genome provides novel insights into evolution after whole-genome duplication in vertebrates.</title>
        <authorList>
            <person name="Berthelot C."/>
            <person name="Brunet F."/>
            <person name="Chalopin D."/>
            <person name="Juanchich A."/>
            <person name="Bernard M."/>
            <person name="Noel B."/>
            <person name="Bento P."/>
            <person name="Da Silva C."/>
            <person name="Labadie K."/>
            <person name="Alberti A."/>
            <person name="Aury J.M."/>
            <person name="Louis A."/>
            <person name="Dehais P."/>
            <person name="Bardou P."/>
            <person name="Montfort J."/>
            <person name="Klopp C."/>
            <person name="Cabau C."/>
            <person name="Gaspin C."/>
            <person name="Thorgaard G.H."/>
            <person name="Boussaha M."/>
            <person name="Quillet E."/>
            <person name="Guyomard R."/>
            <person name="Galiana D."/>
            <person name="Bobe J."/>
            <person name="Volff J.N."/>
            <person name="Genet C."/>
            <person name="Wincker P."/>
            <person name="Jaillon O."/>
            <person name="Roest Crollius H."/>
            <person name="Guiguen Y."/>
        </authorList>
    </citation>
    <scope>NUCLEOTIDE SEQUENCE [LARGE SCALE GENOMIC DNA]</scope>
</reference>
<dbReference type="STRING" id="8022.A0A060W289"/>
<sequence length="88" mass="10382">MSLVSYVPKKGKRDGRICGQKHQKPEIIMDYNASSYSCKKRTLHWPLVIFLDISAHNAFVIRVALNTDWNRGKLQWRQLFLEANARHW</sequence>
<evidence type="ECO:0000313" key="2">
    <source>
        <dbReference type="Proteomes" id="UP000193380"/>
    </source>
</evidence>
<proteinExistence type="predicted"/>
<dbReference type="AlphaFoldDB" id="A0A060W289"/>
<accession>A0A060W289</accession>
<evidence type="ECO:0000313" key="1">
    <source>
        <dbReference type="EMBL" id="CDQ61393.1"/>
    </source>
</evidence>
<evidence type="ECO:0008006" key="3">
    <source>
        <dbReference type="Google" id="ProtNLM"/>
    </source>
</evidence>